<proteinExistence type="inferred from homology"/>
<feature type="active site" evidence="9">
    <location>
        <position position="301"/>
    </location>
</feature>
<reference evidence="12 13" key="1">
    <citation type="submission" date="2019-09" db="EMBL/GenBank/DDBJ databases">
        <title>Whole genome shotgun sequencing (WGS) of Ellagibacter isourolithinifaciens DSM 104140(T) and Adlercreutzia muris DSM 29508(T).</title>
        <authorList>
            <person name="Stoll D.A."/>
            <person name="Danylec N."/>
            <person name="Huch M."/>
        </authorList>
    </citation>
    <scope>NUCLEOTIDE SEQUENCE [LARGE SCALE GENOMIC DNA]</scope>
    <source>
        <strain evidence="12 13">DSM 104140</strain>
    </source>
</reference>
<dbReference type="GO" id="GO:0003677">
    <property type="term" value="F:DNA binding"/>
    <property type="evidence" value="ECO:0007669"/>
    <property type="project" value="UniProtKB-UniRule"/>
</dbReference>
<dbReference type="Gene3D" id="1.10.443.10">
    <property type="entry name" value="Intergrase catalytic core"/>
    <property type="match status" value="1"/>
</dbReference>
<keyword evidence="13" id="KW-1185">Reference proteome</keyword>
<keyword evidence="2 9" id="KW-0963">Cytoplasm</keyword>
<comment type="similarity">
    <text evidence="9">Belongs to the 'phage' integrase family. XerC subfamily.</text>
</comment>
<dbReference type="NCBIfam" id="NF001399">
    <property type="entry name" value="PRK00283.1"/>
    <property type="match status" value="1"/>
</dbReference>
<feature type="active site" evidence="9">
    <location>
        <position position="278"/>
    </location>
</feature>
<dbReference type="Pfam" id="PF00589">
    <property type="entry name" value="Phage_integrase"/>
    <property type="match status" value="1"/>
</dbReference>
<evidence type="ECO:0000313" key="12">
    <source>
        <dbReference type="EMBL" id="KAB1641095.1"/>
    </source>
</evidence>
<dbReference type="InterPro" id="IPR010998">
    <property type="entry name" value="Integrase_recombinase_N"/>
</dbReference>
<evidence type="ECO:0000259" key="11">
    <source>
        <dbReference type="PROSITE" id="PS51900"/>
    </source>
</evidence>
<gene>
    <name evidence="9" type="primary">xerC</name>
    <name evidence="12" type="ORF">F8C90_04470</name>
</gene>
<keyword evidence="5 9" id="KW-0229">DNA integration</keyword>
<dbReference type="OrthoDB" id="9801717at2"/>
<dbReference type="PROSITE" id="PS51900">
    <property type="entry name" value="CB"/>
    <property type="match status" value="1"/>
</dbReference>
<dbReference type="InterPro" id="IPR002104">
    <property type="entry name" value="Integrase_catalytic"/>
</dbReference>
<dbReference type="GO" id="GO:0009037">
    <property type="term" value="F:tyrosine-based site-specific recombinase activity"/>
    <property type="evidence" value="ECO:0007669"/>
    <property type="project" value="UniProtKB-UniRule"/>
</dbReference>
<dbReference type="SUPFAM" id="SSF56349">
    <property type="entry name" value="DNA breaking-rejoining enzymes"/>
    <property type="match status" value="1"/>
</dbReference>
<dbReference type="InterPro" id="IPR011010">
    <property type="entry name" value="DNA_brk_join_enz"/>
</dbReference>
<comment type="caution">
    <text evidence="12">The sequence shown here is derived from an EMBL/GenBank/DDBJ whole genome shotgun (WGS) entry which is preliminary data.</text>
</comment>
<dbReference type="GeneID" id="98657660"/>
<dbReference type="PANTHER" id="PTHR30349">
    <property type="entry name" value="PHAGE INTEGRASE-RELATED"/>
    <property type="match status" value="1"/>
</dbReference>
<dbReference type="Pfam" id="PF02899">
    <property type="entry name" value="Phage_int_SAM_1"/>
    <property type="match status" value="1"/>
</dbReference>
<evidence type="ECO:0000256" key="2">
    <source>
        <dbReference type="ARBA" id="ARBA00022490"/>
    </source>
</evidence>
<dbReference type="GO" id="GO:0007059">
    <property type="term" value="P:chromosome segregation"/>
    <property type="evidence" value="ECO:0007669"/>
    <property type="project" value="UniProtKB-UniRule"/>
</dbReference>
<dbReference type="Proteomes" id="UP000468668">
    <property type="component" value="Unassembled WGS sequence"/>
</dbReference>
<evidence type="ECO:0000256" key="9">
    <source>
        <dbReference type="HAMAP-Rule" id="MF_01808"/>
    </source>
</evidence>
<dbReference type="EMBL" id="WAJR01000007">
    <property type="protein sequence ID" value="KAB1641095.1"/>
    <property type="molecule type" value="Genomic_DNA"/>
</dbReference>
<dbReference type="RefSeq" id="WP_158049257.1">
    <property type="nucleotide sequence ID" value="NZ_DBEZKV010000167.1"/>
</dbReference>
<feature type="active site" evidence="9">
    <location>
        <position position="180"/>
    </location>
</feature>
<dbReference type="InterPro" id="IPR013762">
    <property type="entry name" value="Integrase-like_cat_sf"/>
</dbReference>
<name>A0A6N6NSN6_9ACTN</name>
<evidence type="ECO:0000256" key="5">
    <source>
        <dbReference type="ARBA" id="ARBA00022908"/>
    </source>
</evidence>
<comment type="subunit">
    <text evidence="9">Forms a cyclic heterotetrameric complex composed of two molecules of XerC and two molecules of XerD.</text>
</comment>
<evidence type="ECO:0000259" key="10">
    <source>
        <dbReference type="PROSITE" id="PS51898"/>
    </source>
</evidence>
<dbReference type="InterPro" id="IPR044068">
    <property type="entry name" value="CB"/>
</dbReference>
<protein>
    <recommendedName>
        <fullName evidence="9">Tyrosine recombinase XerC</fullName>
    </recommendedName>
</protein>
<feature type="domain" description="Core-binding (CB)" evidence="11">
    <location>
        <begin position="25"/>
        <end position="110"/>
    </location>
</feature>
<dbReference type="Gene3D" id="1.10.150.130">
    <property type="match status" value="1"/>
</dbReference>
<dbReference type="InterPro" id="IPR004107">
    <property type="entry name" value="Integrase_SAM-like_N"/>
</dbReference>
<dbReference type="AlphaFoldDB" id="A0A6N6NSN6"/>
<organism evidence="12 13">
    <name type="scientific">Ellagibacter isourolithinifaciens</name>
    <dbReference type="NCBI Taxonomy" id="2137581"/>
    <lineage>
        <taxon>Bacteria</taxon>
        <taxon>Bacillati</taxon>
        <taxon>Actinomycetota</taxon>
        <taxon>Coriobacteriia</taxon>
        <taxon>Eggerthellales</taxon>
        <taxon>Eggerthellaceae</taxon>
        <taxon>Ellagibacter</taxon>
    </lineage>
</organism>
<dbReference type="PANTHER" id="PTHR30349:SF77">
    <property type="entry name" value="TYROSINE RECOMBINASE XERC"/>
    <property type="match status" value="1"/>
</dbReference>
<evidence type="ECO:0000313" key="13">
    <source>
        <dbReference type="Proteomes" id="UP000468668"/>
    </source>
</evidence>
<comment type="subcellular location">
    <subcellularLocation>
        <location evidence="1 9">Cytoplasm</location>
    </subcellularLocation>
</comment>
<dbReference type="GO" id="GO:0005737">
    <property type="term" value="C:cytoplasm"/>
    <property type="evidence" value="ECO:0007669"/>
    <property type="project" value="UniProtKB-SubCell"/>
</dbReference>
<dbReference type="PROSITE" id="PS51898">
    <property type="entry name" value="TYR_RECOMBINASE"/>
    <property type="match status" value="1"/>
</dbReference>
<feature type="active site" description="O-(3'-phospho-DNA)-tyrosine intermediate" evidence="9">
    <location>
        <position position="310"/>
    </location>
</feature>
<evidence type="ECO:0000256" key="1">
    <source>
        <dbReference type="ARBA" id="ARBA00004496"/>
    </source>
</evidence>
<feature type="domain" description="Tyr recombinase" evidence="10">
    <location>
        <begin position="131"/>
        <end position="323"/>
    </location>
</feature>
<keyword evidence="4 9" id="KW-0159">Chromosome partition</keyword>
<feature type="active site" evidence="9">
    <location>
        <position position="204"/>
    </location>
</feature>
<comment type="function">
    <text evidence="9">Site-specific tyrosine recombinase, which acts by catalyzing the cutting and rejoining of the recombining DNA molecules. The XerC-XerD complex is essential to convert dimers of the bacterial chromosome into monomers to permit their segregation at cell division. It also contributes to the segregational stability of plasmids.</text>
</comment>
<evidence type="ECO:0000256" key="3">
    <source>
        <dbReference type="ARBA" id="ARBA00022618"/>
    </source>
</evidence>
<evidence type="ECO:0000256" key="7">
    <source>
        <dbReference type="ARBA" id="ARBA00023172"/>
    </source>
</evidence>
<keyword evidence="8 9" id="KW-0131">Cell cycle</keyword>
<dbReference type="GO" id="GO:0051301">
    <property type="term" value="P:cell division"/>
    <property type="evidence" value="ECO:0007669"/>
    <property type="project" value="UniProtKB-KW"/>
</dbReference>
<dbReference type="HAMAP" id="MF_01808">
    <property type="entry name" value="Recomb_XerC_XerD"/>
    <property type="match status" value="1"/>
</dbReference>
<keyword evidence="7 9" id="KW-0233">DNA recombination</keyword>
<keyword evidence="3 9" id="KW-0132">Cell division</keyword>
<feature type="active site" evidence="9">
    <location>
        <position position="275"/>
    </location>
</feature>
<sequence>MAAESKRSSSVAGDEAVAEEQQIDVVVSCAIDDFCDALVAERNASGNTVRAYRTDLGDYGRWAYREKLDALHASHRDLRCYLAQLDAARYSRRTVNRRLSALRTFFRWLNVTGRVDANPASALIGPKSGKHLPQVLRPRDMARLLSVHASRDLKGRPREQSLTDMRDQAILEFLYACGARISETSGLLAVNIDFDEKQARLFGKGSKERIVPLHDLAVDSLRRYALVARPKLLDGKECPYFFVSTRGNQMKTDAMRKMFKATVREAGLDDSLSPHDMRHTFATDLLNGGADLRSVQEMLGHAQLSTTQVYTHLSVERLKKVHDQALPR</sequence>
<evidence type="ECO:0000256" key="8">
    <source>
        <dbReference type="ARBA" id="ARBA00023306"/>
    </source>
</evidence>
<evidence type="ECO:0000256" key="6">
    <source>
        <dbReference type="ARBA" id="ARBA00023125"/>
    </source>
</evidence>
<evidence type="ECO:0000256" key="4">
    <source>
        <dbReference type="ARBA" id="ARBA00022829"/>
    </source>
</evidence>
<dbReference type="InterPro" id="IPR050090">
    <property type="entry name" value="Tyrosine_recombinase_XerCD"/>
</dbReference>
<dbReference type="GO" id="GO:0006313">
    <property type="term" value="P:DNA transposition"/>
    <property type="evidence" value="ECO:0007669"/>
    <property type="project" value="UniProtKB-UniRule"/>
</dbReference>
<accession>A0A6N6NSN6</accession>
<dbReference type="CDD" id="cd00798">
    <property type="entry name" value="INT_XerDC_C"/>
    <property type="match status" value="1"/>
</dbReference>
<keyword evidence="6 9" id="KW-0238">DNA-binding</keyword>
<dbReference type="InterPro" id="IPR023009">
    <property type="entry name" value="Tyrosine_recombinase_XerC/XerD"/>
</dbReference>